<keyword evidence="1" id="KW-0732">Signal</keyword>
<evidence type="ECO:0000313" key="2">
    <source>
        <dbReference type="EMBL" id="JAD93035.1"/>
    </source>
</evidence>
<organism evidence="2">
    <name type="scientific">Arundo donax</name>
    <name type="common">Giant reed</name>
    <name type="synonym">Donax arundinaceus</name>
    <dbReference type="NCBI Taxonomy" id="35708"/>
    <lineage>
        <taxon>Eukaryota</taxon>
        <taxon>Viridiplantae</taxon>
        <taxon>Streptophyta</taxon>
        <taxon>Embryophyta</taxon>
        <taxon>Tracheophyta</taxon>
        <taxon>Spermatophyta</taxon>
        <taxon>Magnoliopsida</taxon>
        <taxon>Liliopsida</taxon>
        <taxon>Poales</taxon>
        <taxon>Poaceae</taxon>
        <taxon>PACMAD clade</taxon>
        <taxon>Arundinoideae</taxon>
        <taxon>Arundineae</taxon>
        <taxon>Arundo</taxon>
    </lineage>
</organism>
<reference evidence="2" key="2">
    <citation type="journal article" date="2015" name="Data Brief">
        <title>Shoot transcriptome of the giant reed, Arundo donax.</title>
        <authorList>
            <person name="Barrero R.A."/>
            <person name="Guerrero F.D."/>
            <person name="Moolhuijzen P."/>
            <person name="Goolsby J.A."/>
            <person name="Tidwell J."/>
            <person name="Bellgard S.E."/>
            <person name="Bellgard M.I."/>
        </authorList>
    </citation>
    <scope>NUCLEOTIDE SEQUENCE</scope>
    <source>
        <tissue evidence="2">Shoot tissue taken approximately 20 cm above the soil surface</tissue>
    </source>
</reference>
<feature type="signal peptide" evidence="1">
    <location>
        <begin position="1"/>
        <end position="23"/>
    </location>
</feature>
<reference evidence="2" key="1">
    <citation type="submission" date="2014-09" db="EMBL/GenBank/DDBJ databases">
        <authorList>
            <person name="Magalhaes I.L.F."/>
            <person name="Oliveira U."/>
            <person name="Santos F.R."/>
            <person name="Vidigal T.H.D.A."/>
            <person name="Brescovit A.D."/>
            <person name="Santos A.J."/>
        </authorList>
    </citation>
    <scope>NUCLEOTIDE SEQUENCE</scope>
    <source>
        <tissue evidence="2">Shoot tissue taken approximately 20 cm above the soil surface</tissue>
    </source>
</reference>
<sequence length="56" mass="6538">MLLFYFLCIVTVWFDMISHLTLETNVLENNKNLNGAVASIHLQRSYTIYGNVCHYL</sequence>
<protein>
    <submittedName>
        <fullName evidence="2">Uncharacterized protein</fullName>
    </submittedName>
</protein>
<proteinExistence type="predicted"/>
<dbReference type="EMBL" id="GBRH01204860">
    <property type="protein sequence ID" value="JAD93035.1"/>
    <property type="molecule type" value="Transcribed_RNA"/>
</dbReference>
<accession>A0A0A9E559</accession>
<dbReference type="AlphaFoldDB" id="A0A0A9E559"/>
<feature type="chain" id="PRO_5002061756" evidence="1">
    <location>
        <begin position="24"/>
        <end position="56"/>
    </location>
</feature>
<evidence type="ECO:0000256" key="1">
    <source>
        <dbReference type="SAM" id="SignalP"/>
    </source>
</evidence>
<name>A0A0A9E559_ARUDO</name>